<organism evidence="3 4">
    <name type="scientific">Micromonas commoda (strain RCC299 / NOUM17 / CCMP2709)</name>
    <name type="common">Picoplanktonic green alga</name>
    <dbReference type="NCBI Taxonomy" id="296587"/>
    <lineage>
        <taxon>Eukaryota</taxon>
        <taxon>Viridiplantae</taxon>
        <taxon>Chlorophyta</taxon>
        <taxon>Mamiellophyceae</taxon>
        <taxon>Mamiellales</taxon>
        <taxon>Mamiellaceae</taxon>
        <taxon>Micromonas</taxon>
    </lineage>
</organism>
<reference evidence="3 4" key="1">
    <citation type="journal article" date="2009" name="Science">
        <title>Green evolution and dynamic adaptations revealed by genomes of the marine picoeukaryotes Micromonas.</title>
        <authorList>
            <person name="Worden A.Z."/>
            <person name="Lee J.H."/>
            <person name="Mock T."/>
            <person name="Rouze P."/>
            <person name="Simmons M.P."/>
            <person name="Aerts A.L."/>
            <person name="Allen A.E."/>
            <person name="Cuvelier M.L."/>
            <person name="Derelle E."/>
            <person name="Everett M.V."/>
            <person name="Foulon E."/>
            <person name="Grimwood J."/>
            <person name="Gundlach H."/>
            <person name="Henrissat B."/>
            <person name="Napoli C."/>
            <person name="McDonald S.M."/>
            <person name="Parker M.S."/>
            <person name="Rombauts S."/>
            <person name="Salamov A."/>
            <person name="Von Dassow P."/>
            <person name="Badger J.H."/>
            <person name="Coutinho P.M."/>
            <person name="Demir E."/>
            <person name="Dubchak I."/>
            <person name="Gentemann C."/>
            <person name="Eikrem W."/>
            <person name="Gready J.E."/>
            <person name="John U."/>
            <person name="Lanier W."/>
            <person name="Lindquist E.A."/>
            <person name="Lucas S."/>
            <person name="Mayer K.F."/>
            <person name="Moreau H."/>
            <person name="Not F."/>
            <person name="Otillar R."/>
            <person name="Panaud O."/>
            <person name="Pangilinan J."/>
            <person name="Paulsen I."/>
            <person name="Piegu B."/>
            <person name="Poliakov A."/>
            <person name="Robbens S."/>
            <person name="Schmutz J."/>
            <person name="Toulza E."/>
            <person name="Wyss T."/>
            <person name="Zelensky A."/>
            <person name="Zhou K."/>
            <person name="Armbrust E.V."/>
            <person name="Bhattacharya D."/>
            <person name="Goodenough U.W."/>
            <person name="Van de Peer Y."/>
            <person name="Grigoriev I.V."/>
        </authorList>
    </citation>
    <scope>NUCLEOTIDE SEQUENCE [LARGE SCALE GENOMIC DNA]</scope>
    <source>
        <strain evidence="4">RCC299 / NOUM17</strain>
    </source>
</reference>
<dbReference type="KEGG" id="mis:MICPUN_53376"/>
<feature type="transmembrane region" description="Helical" evidence="2">
    <location>
        <begin position="405"/>
        <end position="423"/>
    </location>
</feature>
<gene>
    <name evidence="3" type="ORF">MICPUN_53376</name>
</gene>
<dbReference type="RefSeq" id="XP_002505219.1">
    <property type="nucleotide sequence ID" value="XM_002505173.1"/>
</dbReference>
<feature type="transmembrane region" description="Helical" evidence="2">
    <location>
        <begin position="591"/>
        <end position="613"/>
    </location>
</feature>
<keyword evidence="2" id="KW-0472">Membrane</keyword>
<dbReference type="AlphaFoldDB" id="C1EE52"/>
<keyword evidence="4" id="KW-1185">Reference proteome</keyword>
<dbReference type="EMBL" id="CP001330">
    <property type="protein sequence ID" value="ACO66477.1"/>
    <property type="molecule type" value="Genomic_DNA"/>
</dbReference>
<sequence>MPGDKGRDGSPARDKWQRAISKVAASTAIAEETAAGERFARIVLERTFVDTVNNERAFLAAFGQRSLHNQLSSKSLKVDSGRDLETELEDAGTADGGAPSTPGVDPNGVSPPDDKAERVARLVKVQKSLKGDGFAVCSAYSRNFEYDPNLTFKVSQFARTLFYECIPPGLNWFVCVGTEMLFFEHTFKEATCSASARGFILPIFIFLPIKPLFKRLCQFFGTMEGQPGFFFFFFYFFGFWCFFPICAVALSAEVREYIEPLELVPMLVLQCGRMLCISCKYALLPESYVNDRFGKMYRPMKVTDMGRTLVAGGWNKAKDEEHFDMLKMELENACIQADVDLSNTEINVGSAEAAAVIRFRSRGIGERSRASAGKAPEVVSGKELLAALTDVHMGAPMPPYMEPGIMLFAVLFSLTSPIMRAWCGRPMFGATHLSKAASAFLMMYSWFIFANNMTFSASGAWHYKRQYNAMLALNNMVRFPGEPLINFLPDVPLGPKGKVSPDQEPAELRQLRQKVAQKPDLAFIVDLKDPASCLCWSLVRRSLRHIGSSWGRRMNAYSVIFLMMSFASAGMLLMLYYGADQFDHRLATSGSFYVLSICISFLVCTTVIEASAINEMVPKLRSWLKRETVAIAAQMAYLDVPKVRTDADCKEEEQLRSAHRLIESVEQYILVEEEQSEPVEVFFKVHATPAAVTFVVSSLLSMLLIAMQRGFTMMDSEGWSYSGPQGQFTRD</sequence>
<evidence type="ECO:0000256" key="2">
    <source>
        <dbReference type="SAM" id="Phobius"/>
    </source>
</evidence>
<dbReference type="GeneID" id="8247337"/>
<evidence type="ECO:0000256" key="1">
    <source>
        <dbReference type="SAM" id="MobiDB-lite"/>
    </source>
</evidence>
<proteinExistence type="predicted"/>
<accession>C1EE52</accession>
<feature type="transmembrane region" description="Helical" evidence="2">
    <location>
        <begin position="444"/>
        <end position="463"/>
    </location>
</feature>
<feature type="region of interest" description="Disordered" evidence="1">
    <location>
        <begin position="89"/>
        <end position="114"/>
    </location>
</feature>
<dbReference type="InParanoid" id="C1EE52"/>
<feature type="transmembrane region" description="Helical" evidence="2">
    <location>
        <begin position="229"/>
        <end position="251"/>
    </location>
</feature>
<feature type="transmembrane region" description="Helical" evidence="2">
    <location>
        <begin position="556"/>
        <end position="579"/>
    </location>
</feature>
<feature type="non-terminal residue" evidence="3">
    <location>
        <position position="731"/>
    </location>
</feature>
<evidence type="ECO:0000313" key="3">
    <source>
        <dbReference type="EMBL" id="ACO66477.1"/>
    </source>
</evidence>
<keyword evidence="2" id="KW-1133">Transmembrane helix</keyword>
<feature type="transmembrane region" description="Helical" evidence="2">
    <location>
        <begin position="687"/>
        <end position="706"/>
    </location>
</feature>
<protein>
    <submittedName>
        <fullName evidence="3">Uncharacterized protein</fullName>
    </submittedName>
</protein>
<dbReference type="Proteomes" id="UP000002009">
    <property type="component" value="Chromosome 11"/>
</dbReference>
<keyword evidence="2" id="KW-0812">Transmembrane</keyword>
<evidence type="ECO:0000313" key="4">
    <source>
        <dbReference type="Proteomes" id="UP000002009"/>
    </source>
</evidence>
<name>C1EE52_MICCC</name>